<evidence type="ECO:0000259" key="6">
    <source>
        <dbReference type="SMART" id="SM00458"/>
    </source>
</evidence>
<proteinExistence type="inferred from homology"/>
<reference evidence="7" key="1">
    <citation type="submission" date="2020-10" db="EMBL/GenBank/DDBJ databases">
        <authorList>
            <person name="Han B."/>
            <person name="Lu T."/>
            <person name="Zhao Q."/>
            <person name="Huang X."/>
            <person name="Zhao Y."/>
        </authorList>
    </citation>
    <scope>NUCLEOTIDE SEQUENCE</scope>
</reference>
<evidence type="ECO:0000313" key="7">
    <source>
        <dbReference type="EMBL" id="CAD6226248.1"/>
    </source>
</evidence>
<feature type="domain" description="Ricin B lectin" evidence="6">
    <location>
        <begin position="470"/>
        <end position="598"/>
    </location>
</feature>
<dbReference type="SUPFAM" id="SSF50370">
    <property type="entry name" value="Ricin B-like lectins"/>
    <property type="match status" value="2"/>
</dbReference>
<dbReference type="SUPFAM" id="SSF56371">
    <property type="entry name" value="Ribosome inactivating proteins (RIP)"/>
    <property type="match status" value="1"/>
</dbReference>
<keyword evidence="3" id="KW-0800">Toxin</keyword>
<dbReference type="Gene3D" id="4.10.470.10">
    <property type="entry name" value="Ricin (A Subunit), domain 2"/>
    <property type="match status" value="1"/>
</dbReference>
<dbReference type="CDD" id="cd23444">
    <property type="entry name" value="beta-trefoil_Ricin_RIPs_II_rpt2"/>
    <property type="match status" value="1"/>
</dbReference>
<dbReference type="PRINTS" id="PR00396">
    <property type="entry name" value="SHIGARICIN"/>
</dbReference>
<feature type="domain" description="Ricin B lectin" evidence="6">
    <location>
        <begin position="333"/>
        <end position="463"/>
    </location>
</feature>
<evidence type="ECO:0000256" key="1">
    <source>
        <dbReference type="ARBA" id="ARBA00023157"/>
    </source>
</evidence>
<dbReference type="Proteomes" id="UP000604825">
    <property type="component" value="Unassembled WGS sequence"/>
</dbReference>
<dbReference type="AlphaFoldDB" id="A0A811NK66"/>
<protein>
    <recommendedName>
        <fullName evidence="3">Ribosome-inactivating protein</fullName>
    </recommendedName>
    <component>
        <recommendedName>
            <fullName evidence="3">Ribosome-inactivating protein chain A</fullName>
        </recommendedName>
        <alternativeName>
            <fullName evidence="3">rRNA N-glycosidase</fullName>
            <ecNumber evidence="3">3.2.2.22</ecNumber>
        </alternativeName>
    </component>
    <component>
        <recommendedName>
            <fullName evidence="3">Ribosome-inactivating protein chain B</fullName>
        </recommendedName>
    </component>
</protein>
<comment type="subunit">
    <text evidence="3">Might form dimers or tetramers of disulfide-linked A and B chains.</text>
</comment>
<keyword evidence="5" id="KW-0732">Signal</keyword>
<dbReference type="InterPro" id="IPR001574">
    <property type="entry name" value="Ribosome_inactivat_prot"/>
</dbReference>
<evidence type="ECO:0000256" key="3">
    <source>
        <dbReference type="RuleBase" id="RU004915"/>
    </source>
</evidence>
<dbReference type="EMBL" id="CAJGYO010000004">
    <property type="protein sequence ID" value="CAD6226248.1"/>
    <property type="molecule type" value="Genomic_DNA"/>
</dbReference>
<dbReference type="GO" id="GO:0030598">
    <property type="term" value="F:rRNA N-glycosylase activity"/>
    <property type="evidence" value="ECO:0007669"/>
    <property type="project" value="UniProtKB-EC"/>
</dbReference>
<dbReference type="Pfam" id="PF00161">
    <property type="entry name" value="RIP"/>
    <property type="match status" value="1"/>
</dbReference>
<keyword evidence="3" id="KW-0378">Hydrolase</keyword>
<dbReference type="SMART" id="SM00458">
    <property type="entry name" value="RICIN"/>
    <property type="match status" value="2"/>
</dbReference>
<keyword evidence="2" id="KW-0325">Glycoprotein</keyword>
<dbReference type="Pfam" id="PF00652">
    <property type="entry name" value="Ricin_B_lectin"/>
    <property type="match status" value="2"/>
</dbReference>
<dbReference type="InterPro" id="IPR035992">
    <property type="entry name" value="Ricin_B-like_lectins"/>
</dbReference>
<dbReference type="CDD" id="cd23443">
    <property type="entry name" value="beta-trefoil_Ricin_RIPs_II_rpt1"/>
    <property type="match status" value="1"/>
</dbReference>
<dbReference type="Gene3D" id="3.40.420.10">
    <property type="entry name" value="Ricin (A subunit), domain 1"/>
    <property type="match status" value="1"/>
</dbReference>
<keyword evidence="3" id="KW-0611">Plant defense</keyword>
<evidence type="ECO:0000256" key="2">
    <source>
        <dbReference type="ARBA" id="ARBA00023180"/>
    </source>
</evidence>
<comment type="catalytic activity">
    <reaction evidence="3">
        <text>Endohydrolysis of the N-glycosidic bond at one specific adenosine on the 28S rRNA.</text>
        <dbReference type="EC" id="3.2.2.22"/>
    </reaction>
</comment>
<feature type="region of interest" description="Disordered" evidence="4">
    <location>
        <begin position="569"/>
        <end position="591"/>
    </location>
</feature>
<dbReference type="PANTHER" id="PTHR33453">
    <property type="match status" value="1"/>
</dbReference>
<evidence type="ECO:0000256" key="5">
    <source>
        <dbReference type="SAM" id="SignalP"/>
    </source>
</evidence>
<dbReference type="InterPro" id="IPR016139">
    <property type="entry name" value="Ribosome_inactivat_prot_sub2"/>
</dbReference>
<dbReference type="InterPro" id="IPR017989">
    <property type="entry name" value="Ribosome_inactivat_1/2"/>
</dbReference>
<evidence type="ECO:0000313" key="8">
    <source>
        <dbReference type="Proteomes" id="UP000604825"/>
    </source>
</evidence>
<comment type="similarity">
    <text evidence="3">Belongs to the ribosome-inactivating protein family.</text>
</comment>
<feature type="compositionally biased region" description="Polar residues" evidence="4">
    <location>
        <begin position="570"/>
        <end position="591"/>
    </location>
</feature>
<dbReference type="OrthoDB" id="635641at2759"/>
<dbReference type="Gene3D" id="2.80.10.50">
    <property type="match status" value="2"/>
</dbReference>
<feature type="chain" id="PRO_5032543224" description="Ribosome-inactivating protein" evidence="5">
    <location>
        <begin position="25"/>
        <end position="599"/>
    </location>
</feature>
<keyword evidence="8" id="KW-1185">Reference proteome</keyword>
<evidence type="ECO:0000256" key="4">
    <source>
        <dbReference type="SAM" id="MobiDB-lite"/>
    </source>
</evidence>
<feature type="signal peptide" evidence="5">
    <location>
        <begin position="1"/>
        <end position="24"/>
    </location>
</feature>
<dbReference type="EC" id="3.2.2.22" evidence="3"/>
<keyword evidence="3" id="KW-0652">Protein synthesis inhibitor</keyword>
<keyword evidence="1" id="KW-1015">Disulfide bond</keyword>
<name>A0A811NK66_9POAL</name>
<comment type="function">
    <text evidence="3">The A chain is responsible for inhibiting protein synthesis through the catalytic inactivation of 60S ribosomal subunits by removing adenine from position 4,324 of 28S rRNA. The B chain binds to cell receptors and probably facilitates the entry into the cell of the A chain; B chains are also responsible for cell agglutination (lectin activity).</text>
</comment>
<sequence length="599" mass="63911">MVSLVVVPWLCVASSAAALLPALASENVVDAAAAALKVKAEYIIKVNFSTASANPDKYKTFIASVRAGLVSTTERNNNSSGIPVLVSQDDPLALEASLNITLVNKAGRSVSLKMDVSGAYFVGYEAGNYSCLLKRSGSGRTLSSVTCYRNLYPWGGPPTVTVDDDPAVAAWRVEDLDQAISSLFLFPTGNATKEDLSRGLAACDVMIASAATFPYVERRMSAGMWDGNGVSNDGSLRGLQESWPELSAAVQESYQGAFAAPVHVQRSNDKWTQVDNVRRAVPLVSFLEHHKSCKKTTREAVGQRLPLLIRSVVQEPDEEDMQLGGAAACGQAEPTVRLVGLEGRCVDVPYGYYYNGKQVQLWSCKSNGDVNQLWTLKRDGTIRSNGKCLASSGDAAGARVVIDDCPRVPTGRVVWEVRADGTVALKGSSRGGGLVLAVTSSRLFAGLTVRRDDRGTGQSWTPTNDTAPLDAAIVGFRDLCLQVDYAGAVSVAACGRDGVQWSLYPDGSIRPPAWLLLQWQCLAADASGRVRVKYCDWAGSACQRWVFHNDGTIFNTGAGMVLDVVRPSKSKGTTASGQVVVSKPATGSPTPTQKWALML</sequence>
<dbReference type="InterPro" id="IPR036041">
    <property type="entry name" value="Ribosome-inact_prot_sf"/>
</dbReference>
<dbReference type="PROSITE" id="PS50231">
    <property type="entry name" value="RICIN_B_LECTIN"/>
    <property type="match status" value="2"/>
</dbReference>
<dbReference type="GO" id="GO:0006952">
    <property type="term" value="P:defense response"/>
    <property type="evidence" value="ECO:0007669"/>
    <property type="project" value="UniProtKB-KW"/>
</dbReference>
<accession>A0A811NK66</accession>
<gene>
    <name evidence="7" type="ORF">NCGR_LOCUS18120</name>
</gene>
<dbReference type="GO" id="GO:0017148">
    <property type="term" value="P:negative regulation of translation"/>
    <property type="evidence" value="ECO:0007669"/>
    <property type="project" value="UniProtKB-KW"/>
</dbReference>
<dbReference type="GO" id="GO:0090729">
    <property type="term" value="F:toxin activity"/>
    <property type="evidence" value="ECO:0007669"/>
    <property type="project" value="UniProtKB-KW"/>
</dbReference>
<dbReference type="InterPro" id="IPR000772">
    <property type="entry name" value="Ricin_B_lectin"/>
</dbReference>
<dbReference type="InterPro" id="IPR016138">
    <property type="entry name" value="Ribosome_inactivat_prot_sub1"/>
</dbReference>
<comment type="caution">
    <text evidence="7">The sequence shown here is derived from an EMBL/GenBank/DDBJ whole genome shotgun (WGS) entry which is preliminary data.</text>
</comment>
<organism evidence="7 8">
    <name type="scientific">Miscanthus lutarioriparius</name>
    <dbReference type="NCBI Taxonomy" id="422564"/>
    <lineage>
        <taxon>Eukaryota</taxon>
        <taxon>Viridiplantae</taxon>
        <taxon>Streptophyta</taxon>
        <taxon>Embryophyta</taxon>
        <taxon>Tracheophyta</taxon>
        <taxon>Spermatophyta</taxon>
        <taxon>Magnoliopsida</taxon>
        <taxon>Liliopsida</taxon>
        <taxon>Poales</taxon>
        <taxon>Poaceae</taxon>
        <taxon>PACMAD clade</taxon>
        <taxon>Panicoideae</taxon>
        <taxon>Andropogonodae</taxon>
        <taxon>Andropogoneae</taxon>
        <taxon>Saccharinae</taxon>
        <taxon>Miscanthus</taxon>
    </lineage>
</organism>
<dbReference type="PANTHER" id="PTHR33453:SF34">
    <property type="entry name" value="RIBOSOME-INACTIVATING PROTEIN"/>
    <property type="match status" value="1"/>
</dbReference>